<dbReference type="Gene3D" id="3.30.160.620">
    <property type="match status" value="1"/>
</dbReference>
<evidence type="ECO:0008006" key="3">
    <source>
        <dbReference type="Google" id="ProtNLM"/>
    </source>
</evidence>
<evidence type="ECO:0000313" key="2">
    <source>
        <dbReference type="Proteomes" id="UP000078292"/>
    </source>
</evidence>
<comment type="caution">
    <text evidence="1">The sequence shown here is derived from an EMBL/GenBank/DDBJ whole genome shotgun (WGS) entry which is preliminary data.</text>
</comment>
<dbReference type="AlphaFoldDB" id="A0A1B7LXT6"/>
<dbReference type="InterPro" id="IPR035424">
    <property type="entry name" value="Antitoxin_RelB"/>
</dbReference>
<reference evidence="1 2" key="1">
    <citation type="submission" date="2016-04" db="EMBL/GenBank/DDBJ databases">
        <title>First whole genome shotgun sequence of the bacterium Enteractinococcus sp. strain UASWS1574.</title>
        <authorList>
            <person name="Crovadore J."/>
            <person name="Chablais R."/>
            <person name="Lefort F."/>
        </authorList>
    </citation>
    <scope>NUCLEOTIDE SEQUENCE [LARGE SCALE GENOMIC DNA]</scope>
    <source>
        <strain evidence="1 2">UASWS1574</strain>
    </source>
</reference>
<name>A0A1B7LXT6_9MICC</name>
<evidence type="ECO:0000313" key="1">
    <source>
        <dbReference type="EMBL" id="OAV59977.1"/>
    </source>
</evidence>
<dbReference type="Proteomes" id="UP000078292">
    <property type="component" value="Unassembled WGS sequence"/>
</dbReference>
<proteinExistence type="predicted"/>
<organism evidence="1 2">
    <name type="scientific">Enteractinococcus helveticum</name>
    <dbReference type="NCBI Taxonomy" id="1837282"/>
    <lineage>
        <taxon>Bacteria</taxon>
        <taxon>Bacillati</taxon>
        <taxon>Actinomycetota</taxon>
        <taxon>Actinomycetes</taxon>
        <taxon>Micrococcales</taxon>
        <taxon>Micrococcaceae</taxon>
    </lineage>
</organism>
<protein>
    <recommendedName>
        <fullName evidence="3">Prevent-host-death protein</fullName>
    </recommendedName>
</protein>
<accession>A0A1B7LXT6</accession>
<dbReference type="EMBL" id="LXEY01000021">
    <property type="protein sequence ID" value="OAV59977.1"/>
    <property type="molecule type" value="Genomic_DNA"/>
</dbReference>
<keyword evidence="2" id="KW-1185">Reference proteome</keyword>
<dbReference type="OrthoDB" id="3384455at2"/>
<dbReference type="STRING" id="1837282.A6F49_14675"/>
<dbReference type="Pfam" id="PF12910">
    <property type="entry name" value="PHD_like"/>
    <property type="match status" value="1"/>
</dbReference>
<gene>
    <name evidence="1" type="ORF">A6F49_14675</name>
</gene>
<sequence length="123" mass="14025">MKEVLDRADRGQIVTIARGHEKSAVLSAEKLRELLTQTVRPQIQVAHEDDRIIVFMESRPFVSEGLTVDDALDDLIESLREYAEDWVEHLSGAPNHAGNWALVELVTLSSDQQLRDWFERDGE</sequence>